<name>A0A518HVZ9_9BACT</name>
<dbReference type="RefSeq" id="WP_231743735.1">
    <property type="nucleotide sequence ID" value="NZ_CP037423.1"/>
</dbReference>
<evidence type="ECO:0000313" key="2">
    <source>
        <dbReference type="EMBL" id="QDV45029.1"/>
    </source>
</evidence>
<feature type="transmembrane region" description="Helical" evidence="1">
    <location>
        <begin position="41"/>
        <end position="60"/>
    </location>
</feature>
<keyword evidence="1" id="KW-0472">Membrane</keyword>
<proteinExistence type="predicted"/>
<keyword evidence="1" id="KW-0812">Transmembrane</keyword>
<evidence type="ECO:0000256" key="1">
    <source>
        <dbReference type="SAM" id="Phobius"/>
    </source>
</evidence>
<feature type="transmembrane region" description="Helical" evidence="1">
    <location>
        <begin position="153"/>
        <end position="177"/>
    </location>
</feature>
<evidence type="ECO:0000313" key="3">
    <source>
        <dbReference type="Proteomes" id="UP000319004"/>
    </source>
</evidence>
<keyword evidence="3" id="KW-1185">Reference proteome</keyword>
<protein>
    <submittedName>
        <fullName evidence="2">ABC-2 family transporter protein</fullName>
    </submittedName>
</protein>
<dbReference type="EMBL" id="CP037423">
    <property type="protein sequence ID" value="QDV45029.1"/>
    <property type="molecule type" value="Genomic_DNA"/>
</dbReference>
<feature type="transmembrane region" description="Helical" evidence="1">
    <location>
        <begin position="197"/>
        <end position="217"/>
    </location>
</feature>
<feature type="transmembrane region" description="Helical" evidence="1">
    <location>
        <begin position="229"/>
        <end position="252"/>
    </location>
</feature>
<dbReference type="Proteomes" id="UP000319004">
    <property type="component" value="Chromosome"/>
</dbReference>
<gene>
    <name evidence="2" type="ORF">Enr13x_49020</name>
</gene>
<dbReference type="KEGG" id="snep:Enr13x_49020"/>
<feature type="transmembrane region" description="Helical" evidence="1">
    <location>
        <begin position="300"/>
        <end position="321"/>
    </location>
</feature>
<dbReference type="AlphaFoldDB" id="A0A518HVZ9"/>
<keyword evidence="1" id="KW-1133">Transmembrane helix</keyword>
<accession>A0A518HVZ9</accession>
<sequence>MPVHDLGYRKWSGVRADQFLRPLVIARGGIALILKRRWLRVLLVLAWLPVILPALGIFAFEFSSTEPDMQRMIVSAVSGPLGRPDLGALILSDAESARHEVWSTLILAYFRYPQLFAMVGLIGLIAPLLISYDLRTKAYLMYFSRPLSPTQYIVGKSAVIWFFLAVVATVPALLLYVMGVLLSPDLSVITQTWDIPLRILAASVVLMLPTTTLAVVYSSLTAESRYATFSWFATWAMGFVAYQFLTFTAAAMSGKRPPRRRRGPINWEEYGVDLDRWRLLSPYHTLGKVEAWVFGLDSTAASVVPAIGVLTGITVIGFWIVHRRIVARLSV</sequence>
<feature type="transmembrane region" description="Helical" evidence="1">
    <location>
        <begin position="112"/>
        <end position="132"/>
    </location>
</feature>
<reference evidence="2 3" key="1">
    <citation type="submission" date="2019-03" db="EMBL/GenBank/DDBJ databases">
        <title>Deep-cultivation of Planctomycetes and their phenomic and genomic characterization uncovers novel biology.</title>
        <authorList>
            <person name="Wiegand S."/>
            <person name="Jogler M."/>
            <person name="Boedeker C."/>
            <person name="Pinto D."/>
            <person name="Vollmers J."/>
            <person name="Rivas-Marin E."/>
            <person name="Kohn T."/>
            <person name="Peeters S.H."/>
            <person name="Heuer A."/>
            <person name="Rast P."/>
            <person name="Oberbeckmann S."/>
            <person name="Bunk B."/>
            <person name="Jeske O."/>
            <person name="Meyerdierks A."/>
            <person name="Storesund J.E."/>
            <person name="Kallscheuer N."/>
            <person name="Luecker S."/>
            <person name="Lage O.M."/>
            <person name="Pohl T."/>
            <person name="Merkel B.J."/>
            <person name="Hornburger P."/>
            <person name="Mueller R.-W."/>
            <person name="Bruemmer F."/>
            <person name="Labrenz M."/>
            <person name="Spormann A.M."/>
            <person name="Op den Camp H."/>
            <person name="Overmann J."/>
            <person name="Amann R."/>
            <person name="Jetten M.S.M."/>
            <person name="Mascher T."/>
            <person name="Medema M.H."/>
            <person name="Devos D.P."/>
            <person name="Kaster A.-K."/>
            <person name="Ovreas L."/>
            <person name="Rohde M."/>
            <person name="Galperin M.Y."/>
            <person name="Jogler C."/>
        </authorList>
    </citation>
    <scope>NUCLEOTIDE SEQUENCE [LARGE SCALE GENOMIC DNA]</scope>
    <source>
        <strain evidence="2 3">Enr13</strain>
    </source>
</reference>
<organism evidence="2 3">
    <name type="scientific">Stieleria neptunia</name>
    <dbReference type="NCBI Taxonomy" id="2527979"/>
    <lineage>
        <taxon>Bacteria</taxon>
        <taxon>Pseudomonadati</taxon>
        <taxon>Planctomycetota</taxon>
        <taxon>Planctomycetia</taxon>
        <taxon>Pirellulales</taxon>
        <taxon>Pirellulaceae</taxon>
        <taxon>Stieleria</taxon>
    </lineage>
</organism>